<dbReference type="InterPro" id="IPR003423">
    <property type="entry name" value="OMP_efflux"/>
</dbReference>
<organism evidence="10 11">
    <name type="scientific">Alteromonas confluentis</name>
    <dbReference type="NCBI Taxonomy" id="1656094"/>
    <lineage>
        <taxon>Bacteria</taxon>
        <taxon>Pseudomonadati</taxon>
        <taxon>Pseudomonadota</taxon>
        <taxon>Gammaproteobacteria</taxon>
        <taxon>Alteromonadales</taxon>
        <taxon>Alteromonadaceae</taxon>
        <taxon>Alteromonas/Salinimonas group</taxon>
        <taxon>Alteromonas</taxon>
    </lineage>
</organism>
<protein>
    <recommendedName>
        <fullName evidence="9">OmpA-like domain-containing protein</fullName>
    </recommendedName>
</protein>
<comment type="caution">
    <text evidence="10">The sequence shown here is derived from an EMBL/GenBank/DDBJ whole genome shotgun (WGS) entry which is preliminary data.</text>
</comment>
<evidence type="ECO:0000256" key="2">
    <source>
        <dbReference type="ARBA" id="ARBA00007613"/>
    </source>
</evidence>
<accession>A0A1E7Z740</accession>
<dbReference type="NCBIfam" id="TIGR01844">
    <property type="entry name" value="type_I_sec_TolC"/>
    <property type="match status" value="1"/>
</dbReference>
<sequence length="649" mass="72259">MWLAFGLLSVRATSAEPVQLSEVVREAIDSHPDINAAWQDLQSARQDTKVARSGYRPTVDLTARSALVRRNSGLDQSYSDSEIRLTATQMLFDGFFTSSEIKRLESAQKVRYLELLNQVELISLEVATAFADVLLYRELLRVAEDNLRTHVDVYKQIEKSAQAGVARRADLEQISGRLYLAESNVMTEQSNLHDVASRYQRLTGKRPPDELAGIDDLIYADLPASVIDSLMVAYQYNPGFLATWYNIRSNQFSIDSAQSRYLPTVNLVGSYGTQTRDQAGLDNTITEGRVGIEVSYNFYNGGADRAQIKSALALKDQALDLRDRSCRDVRQTVQIAFNDIRNLDRQLPALNEHRLSASRVRTAYLDQFKIGERTLLDLLDSENEAYESGRAYTEALYTQYKAVLRLLAGSGKLAEFLAVTRSDFNVTEAIRLSGAVYDPKYVCPAESTDVMSQETNILVRDSDGDGVTDLWDECPDTPANMTADDFGCHQEIEEPMVEEPFGDEMVEDSASNAPEPTPLLEPELRPAVNAFFAENDATLSEDQKVALQPVVDFLNESPSNAIQLYGHASLKGNRDYNQALSLKRAQNVADWLATAITTEGLESRFSVIALGEDSPAIDNNTDAADQANRRVEIRFINNAALSETTDMER</sequence>
<dbReference type="InterPro" id="IPR010130">
    <property type="entry name" value="T1SS_OMP_TolC"/>
</dbReference>
<evidence type="ECO:0000313" key="11">
    <source>
        <dbReference type="Proteomes" id="UP000175691"/>
    </source>
</evidence>
<dbReference type="EMBL" id="MDHN01000041">
    <property type="protein sequence ID" value="OFC69282.1"/>
    <property type="molecule type" value="Genomic_DNA"/>
</dbReference>
<keyword evidence="6 8" id="KW-0472">Membrane</keyword>
<dbReference type="PROSITE" id="PS51123">
    <property type="entry name" value="OMPA_2"/>
    <property type="match status" value="1"/>
</dbReference>
<evidence type="ECO:0000256" key="5">
    <source>
        <dbReference type="ARBA" id="ARBA00022692"/>
    </source>
</evidence>
<evidence type="ECO:0000256" key="7">
    <source>
        <dbReference type="ARBA" id="ARBA00023237"/>
    </source>
</evidence>
<evidence type="ECO:0000313" key="10">
    <source>
        <dbReference type="EMBL" id="OFC69282.1"/>
    </source>
</evidence>
<dbReference type="GO" id="GO:0005509">
    <property type="term" value="F:calcium ion binding"/>
    <property type="evidence" value="ECO:0007669"/>
    <property type="project" value="InterPro"/>
</dbReference>
<keyword evidence="11" id="KW-1185">Reference proteome</keyword>
<dbReference type="Pfam" id="PF00691">
    <property type="entry name" value="OmpA"/>
    <property type="match status" value="1"/>
</dbReference>
<dbReference type="GO" id="GO:0015562">
    <property type="term" value="F:efflux transmembrane transporter activity"/>
    <property type="evidence" value="ECO:0007669"/>
    <property type="project" value="InterPro"/>
</dbReference>
<dbReference type="PANTHER" id="PTHR30026">
    <property type="entry name" value="OUTER MEMBRANE PROTEIN TOLC"/>
    <property type="match status" value="1"/>
</dbReference>
<dbReference type="Proteomes" id="UP000175691">
    <property type="component" value="Unassembled WGS sequence"/>
</dbReference>
<dbReference type="GO" id="GO:0015288">
    <property type="term" value="F:porin activity"/>
    <property type="evidence" value="ECO:0007669"/>
    <property type="project" value="TreeGrafter"/>
</dbReference>
<dbReference type="Gene3D" id="3.30.1330.60">
    <property type="entry name" value="OmpA-like domain"/>
    <property type="match status" value="1"/>
</dbReference>
<dbReference type="GO" id="GO:1990281">
    <property type="term" value="C:efflux pump complex"/>
    <property type="evidence" value="ECO:0007669"/>
    <property type="project" value="TreeGrafter"/>
</dbReference>
<dbReference type="InterPro" id="IPR006664">
    <property type="entry name" value="OMP_bac"/>
</dbReference>
<dbReference type="STRING" id="1656094.BFC18_20870"/>
<dbReference type="SUPFAM" id="SSF56954">
    <property type="entry name" value="Outer membrane efflux proteins (OEP)"/>
    <property type="match status" value="1"/>
</dbReference>
<dbReference type="PRINTS" id="PR01021">
    <property type="entry name" value="OMPADOMAIN"/>
</dbReference>
<dbReference type="InterPro" id="IPR028974">
    <property type="entry name" value="TSP_type-3_rpt"/>
</dbReference>
<dbReference type="SUPFAM" id="SSF103647">
    <property type="entry name" value="TSP type-3 repeat"/>
    <property type="match status" value="1"/>
</dbReference>
<comment type="subcellular location">
    <subcellularLocation>
        <location evidence="1">Cell outer membrane</location>
    </subcellularLocation>
</comment>
<evidence type="ECO:0000256" key="8">
    <source>
        <dbReference type="PROSITE-ProRule" id="PRU00473"/>
    </source>
</evidence>
<gene>
    <name evidence="10" type="ORF">BFC18_20870</name>
</gene>
<dbReference type="Gene3D" id="1.20.1600.10">
    <property type="entry name" value="Outer membrane efflux proteins (OEP)"/>
    <property type="match status" value="1"/>
</dbReference>
<comment type="similarity">
    <text evidence="2">Belongs to the outer membrane factor (OMF) (TC 1.B.17) family.</text>
</comment>
<proteinExistence type="inferred from homology"/>
<dbReference type="InterPro" id="IPR036737">
    <property type="entry name" value="OmpA-like_sf"/>
</dbReference>
<dbReference type="AlphaFoldDB" id="A0A1E7Z740"/>
<dbReference type="InterPro" id="IPR051906">
    <property type="entry name" value="TolC-like"/>
</dbReference>
<dbReference type="InterPro" id="IPR006665">
    <property type="entry name" value="OmpA-like"/>
</dbReference>
<keyword evidence="5" id="KW-0812">Transmembrane</keyword>
<feature type="domain" description="OmpA-like" evidence="9">
    <location>
        <begin position="519"/>
        <end position="639"/>
    </location>
</feature>
<reference evidence="10 11" key="1">
    <citation type="submission" date="2016-08" db="EMBL/GenBank/DDBJ databases">
        <authorList>
            <person name="Seilhamer J.J."/>
        </authorList>
    </citation>
    <scope>NUCLEOTIDE SEQUENCE [LARGE SCALE GENOMIC DNA]</scope>
    <source>
        <strain evidence="10 11">KCTC 42603</strain>
    </source>
</reference>
<keyword evidence="4" id="KW-1134">Transmembrane beta strand</keyword>
<dbReference type="CDD" id="cd07185">
    <property type="entry name" value="OmpA_C-like"/>
    <property type="match status" value="1"/>
</dbReference>
<dbReference type="SUPFAM" id="SSF103088">
    <property type="entry name" value="OmpA-like"/>
    <property type="match status" value="1"/>
</dbReference>
<evidence type="ECO:0000256" key="4">
    <source>
        <dbReference type="ARBA" id="ARBA00022452"/>
    </source>
</evidence>
<keyword evidence="3" id="KW-0813">Transport</keyword>
<evidence type="ECO:0000256" key="3">
    <source>
        <dbReference type="ARBA" id="ARBA00022448"/>
    </source>
</evidence>
<keyword evidence="7" id="KW-0998">Cell outer membrane</keyword>
<dbReference type="PANTHER" id="PTHR30026:SF22">
    <property type="entry name" value="OUTER MEMBRANE EFFLUX PROTEIN"/>
    <property type="match status" value="1"/>
</dbReference>
<evidence type="ECO:0000256" key="1">
    <source>
        <dbReference type="ARBA" id="ARBA00004442"/>
    </source>
</evidence>
<dbReference type="GO" id="GO:0009279">
    <property type="term" value="C:cell outer membrane"/>
    <property type="evidence" value="ECO:0007669"/>
    <property type="project" value="UniProtKB-SubCell"/>
</dbReference>
<evidence type="ECO:0000259" key="9">
    <source>
        <dbReference type="PROSITE" id="PS51123"/>
    </source>
</evidence>
<dbReference type="Pfam" id="PF02321">
    <property type="entry name" value="OEP"/>
    <property type="match status" value="2"/>
</dbReference>
<evidence type="ECO:0000256" key="6">
    <source>
        <dbReference type="ARBA" id="ARBA00023136"/>
    </source>
</evidence>
<name>A0A1E7Z740_9ALTE</name>